<dbReference type="Gene3D" id="2.170.130.10">
    <property type="entry name" value="TonB-dependent receptor, plug domain"/>
    <property type="match status" value="1"/>
</dbReference>
<dbReference type="PANTHER" id="PTHR30069:SF53">
    <property type="entry name" value="COLICIN I RECEPTOR-RELATED"/>
    <property type="match status" value="1"/>
</dbReference>
<dbReference type="SUPFAM" id="SSF56935">
    <property type="entry name" value="Porins"/>
    <property type="match status" value="1"/>
</dbReference>
<dbReference type="InterPro" id="IPR037066">
    <property type="entry name" value="Plug_dom_sf"/>
</dbReference>
<comment type="subcellular location">
    <subcellularLocation>
        <location evidence="2">Cell outer membrane</location>
        <topology evidence="2">Multi-pass membrane protein</topology>
    </subcellularLocation>
</comment>
<dbReference type="EMBL" id="JBBHLI010000001">
    <property type="protein sequence ID" value="MEK9499565.1"/>
    <property type="molecule type" value="Genomic_DNA"/>
</dbReference>
<dbReference type="SUPFAM" id="SSF49464">
    <property type="entry name" value="Carboxypeptidase regulatory domain-like"/>
    <property type="match status" value="1"/>
</dbReference>
<keyword evidence="2" id="KW-0998">Cell outer membrane</keyword>
<comment type="caution">
    <text evidence="4">The sequence shown here is derived from an EMBL/GenBank/DDBJ whole genome shotgun (WGS) entry which is preliminary data.</text>
</comment>
<protein>
    <submittedName>
        <fullName evidence="4">TonB-dependent receptor plug domain-containing protein</fullName>
    </submittedName>
</protein>
<evidence type="ECO:0000313" key="5">
    <source>
        <dbReference type="Proteomes" id="UP001484239"/>
    </source>
</evidence>
<reference evidence="4 5" key="1">
    <citation type="submission" date="2024-02" db="EMBL/GenBank/DDBJ databases">
        <title>A novel Gemmatimonadota bacterium.</title>
        <authorList>
            <person name="Du Z.-J."/>
            <person name="Ye Y.-Q."/>
        </authorList>
    </citation>
    <scope>NUCLEOTIDE SEQUENCE [LARGE SCALE GENOMIC DNA]</scope>
    <source>
        <strain evidence="4 5">DH-20</strain>
    </source>
</reference>
<evidence type="ECO:0000313" key="4">
    <source>
        <dbReference type="EMBL" id="MEK9499565.1"/>
    </source>
</evidence>
<dbReference type="Proteomes" id="UP001484239">
    <property type="component" value="Unassembled WGS sequence"/>
</dbReference>
<keyword evidence="2" id="KW-0812">Transmembrane</keyword>
<keyword evidence="1" id="KW-0732">Signal</keyword>
<dbReference type="InterPro" id="IPR012910">
    <property type="entry name" value="Plug_dom"/>
</dbReference>
<evidence type="ECO:0000256" key="1">
    <source>
        <dbReference type="ARBA" id="ARBA00022729"/>
    </source>
</evidence>
<dbReference type="PANTHER" id="PTHR30069">
    <property type="entry name" value="TONB-DEPENDENT OUTER MEMBRANE RECEPTOR"/>
    <property type="match status" value="1"/>
</dbReference>
<keyword evidence="4" id="KW-0675">Receptor</keyword>
<dbReference type="InterPro" id="IPR039426">
    <property type="entry name" value="TonB-dep_rcpt-like"/>
</dbReference>
<keyword evidence="2" id="KW-0813">Transport</keyword>
<feature type="domain" description="TonB-dependent receptor plug" evidence="3">
    <location>
        <begin position="148"/>
        <end position="268"/>
    </location>
</feature>
<sequence length="295" mass="30590">MNGRAECALGSRAPSGLRRFRPNRTAGRVARAFAAAALLVTAGPTLLAAQSDEVAGRILPGEVGVPWAGAAIRVEGSDRIYCADPDGRFAVPVEPGTRLIVKPVGFPQTELEVVPADDEVLLPLGTHVVHIRGVVVTSWSTTLAGFGSTVDGDELARAPTTLSSGLQARVPGASVRQSSAAPGSESQLQIRGLRTLLGDSRPLIVIDGVPMANAAVGGGSRFITGSQESEEVRGSRLDEINPHDVEKVEVIEGPAATQRFGPRAANGVVSITTRRGGSTARDEPDPAIVCYRPAG</sequence>
<proteinExistence type="inferred from homology"/>
<dbReference type="PROSITE" id="PS52016">
    <property type="entry name" value="TONB_DEPENDENT_REC_3"/>
    <property type="match status" value="1"/>
</dbReference>
<keyword evidence="2" id="KW-0472">Membrane</keyword>
<dbReference type="InterPro" id="IPR008969">
    <property type="entry name" value="CarboxyPept-like_regulatory"/>
</dbReference>
<accession>A0ABU9E7H3</accession>
<organism evidence="4 5">
    <name type="scientific">Gaopeijia maritima</name>
    <dbReference type="NCBI Taxonomy" id="3119007"/>
    <lineage>
        <taxon>Bacteria</taxon>
        <taxon>Pseudomonadati</taxon>
        <taxon>Gemmatimonadota</taxon>
        <taxon>Longimicrobiia</taxon>
        <taxon>Gaopeijiales</taxon>
        <taxon>Gaopeijiaceae</taxon>
        <taxon>Gaopeijia</taxon>
    </lineage>
</organism>
<name>A0ABU9E7H3_9BACT</name>
<keyword evidence="2" id="KW-1134">Transmembrane beta strand</keyword>
<dbReference type="Pfam" id="PF07715">
    <property type="entry name" value="Plug"/>
    <property type="match status" value="1"/>
</dbReference>
<gene>
    <name evidence="4" type="ORF">WI372_01045</name>
</gene>
<dbReference type="RefSeq" id="WP_405276377.1">
    <property type="nucleotide sequence ID" value="NZ_JBBHLI010000001.1"/>
</dbReference>
<evidence type="ECO:0000259" key="3">
    <source>
        <dbReference type="Pfam" id="PF07715"/>
    </source>
</evidence>
<comment type="similarity">
    <text evidence="2">Belongs to the TonB-dependent receptor family.</text>
</comment>
<evidence type="ECO:0000256" key="2">
    <source>
        <dbReference type="PROSITE-ProRule" id="PRU01360"/>
    </source>
</evidence>
<keyword evidence="5" id="KW-1185">Reference proteome</keyword>